<gene>
    <name evidence="4" type="ORF">ATO67_14125</name>
</gene>
<dbReference type="InterPro" id="IPR036928">
    <property type="entry name" value="AS_sf"/>
</dbReference>
<comment type="caution">
    <text evidence="4">The sequence shown here is derived from an EMBL/GenBank/DDBJ whole genome shotgun (WGS) entry which is preliminary data.</text>
</comment>
<dbReference type="PROSITE" id="PS00571">
    <property type="entry name" value="AMIDASES"/>
    <property type="match status" value="1"/>
</dbReference>
<evidence type="ECO:0000256" key="1">
    <source>
        <dbReference type="ARBA" id="ARBA00003871"/>
    </source>
</evidence>
<reference evidence="4 5" key="1">
    <citation type="submission" date="2015-11" db="EMBL/GenBank/DDBJ databases">
        <title>Draft genome sequence of Agrobacterium sp. R89-1.</title>
        <authorList>
            <person name="Zahradnik J."/>
            <person name="Kyslikova E."/>
            <person name="Palyzova A."/>
            <person name="Kyslik P."/>
        </authorList>
    </citation>
    <scope>NUCLEOTIDE SEQUENCE [LARGE SCALE GENOMIC DNA]</scope>
    <source>
        <strain evidence="4 5">R89-1</strain>
    </source>
</reference>
<dbReference type="GO" id="GO:0003824">
    <property type="term" value="F:catalytic activity"/>
    <property type="evidence" value="ECO:0007669"/>
    <property type="project" value="InterPro"/>
</dbReference>
<keyword evidence="5" id="KW-1185">Reference proteome</keyword>
<dbReference type="EMBL" id="LNUW01000038">
    <property type="protein sequence ID" value="KXG84137.1"/>
    <property type="molecule type" value="Genomic_DNA"/>
</dbReference>
<evidence type="ECO:0000259" key="3">
    <source>
        <dbReference type="Pfam" id="PF01425"/>
    </source>
</evidence>
<evidence type="ECO:0000313" key="5">
    <source>
        <dbReference type="Proteomes" id="UP000070498"/>
    </source>
</evidence>
<sequence length="511" mass="54352">MPKQPTDYDLHRIAEANHFVLSDAEIGAFQQSIAKSLASYTTIENLSDPPDRTLNRDRGHAPLPGKNAYGAWAWKTSIRTGEGGALHGKRIAIKDNISVAGVPLLNGSEILAGYVPNSDATVVSRILAAGAEIAGKAVSENLCFSGGSHTSYPGPVLNPWDTQRMSGGSSSGNGALLAANDCDIAIGGDQGGSVRIPASWCGVVGLKPSWGLVPYTGAFPIEPSLDHLGPMARTVDDIALMLDVIAGRDGLDARQIEVPHALPSYSTALEADIAGLRVGILKEGFGWEGLSDPDVDDAVRQATEAFGKLGMTVKQVSVPMHLHGLDIWTGIATEGAWSVMVRDNVIAYGSQAHQDIGLIDFYRKAKLEKAQLFSPTVKGVILLGQYLAEQTGGVFYAKAQNLRRKLRAAYDQALREVDILVMPTTPTTAPRHEPEASLGRTMEIALNMMPNTATFDATGHPALSLPCATVGGMPVGMMIVGRHFEEHTLLAVAKAFETQAFLNQIEQSDEA</sequence>
<dbReference type="PANTHER" id="PTHR11895">
    <property type="entry name" value="TRANSAMIDASE"/>
    <property type="match status" value="1"/>
</dbReference>
<dbReference type="PANTHER" id="PTHR11895:SF170">
    <property type="entry name" value="AMIDASE"/>
    <property type="match status" value="1"/>
</dbReference>
<protein>
    <recommendedName>
        <fullName evidence="2">Indoleacetamide hydrolase</fullName>
    </recommendedName>
</protein>
<comment type="function">
    <text evidence="1">Hydrolyzes indole-3-acetamide (IAM) into indole-3-acetic acid (IAA).</text>
</comment>
<dbReference type="AlphaFoldDB" id="A0A135NYA2"/>
<dbReference type="SUPFAM" id="SSF75304">
    <property type="entry name" value="Amidase signature (AS) enzymes"/>
    <property type="match status" value="1"/>
</dbReference>
<evidence type="ECO:0000256" key="2">
    <source>
        <dbReference type="ARBA" id="ARBA00021874"/>
    </source>
</evidence>
<dbReference type="InterPro" id="IPR023631">
    <property type="entry name" value="Amidase_dom"/>
</dbReference>
<proteinExistence type="predicted"/>
<name>A0A135NYA2_9HYPH</name>
<accession>A0A135NYA2</accession>
<dbReference type="InterPro" id="IPR020556">
    <property type="entry name" value="Amidase_CS"/>
</dbReference>
<feature type="domain" description="Amidase" evidence="3">
    <location>
        <begin position="75"/>
        <end position="490"/>
    </location>
</feature>
<evidence type="ECO:0000313" key="4">
    <source>
        <dbReference type="EMBL" id="KXG84137.1"/>
    </source>
</evidence>
<dbReference type="NCBIfam" id="NF005565">
    <property type="entry name" value="PRK07235.1"/>
    <property type="match status" value="1"/>
</dbReference>
<dbReference type="RefSeq" id="WP_067650209.1">
    <property type="nucleotide sequence ID" value="NZ_KQ961030.1"/>
</dbReference>
<dbReference type="Pfam" id="PF01425">
    <property type="entry name" value="Amidase"/>
    <property type="match status" value="1"/>
</dbReference>
<organism evidence="4 5">
    <name type="scientific">Agrobacterium bohemicum</name>
    <dbReference type="NCBI Taxonomy" id="2052828"/>
    <lineage>
        <taxon>Bacteria</taxon>
        <taxon>Pseudomonadati</taxon>
        <taxon>Pseudomonadota</taxon>
        <taxon>Alphaproteobacteria</taxon>
        <taxon>Hyphomicrobiales</taxon>
        <taxon>Rhizobiaceae</taxon>
        <taxon>Rhizobium/Agrobacterium group</taxon>
        <taxon>Agrobacterium</taxon>
    </lineage>
</organism>
<dbReference type="Gene3D" id="1.10.20.60">
    <property type="entry name" value="Glu-tRNAGln amidotransferase C subunit, N-terminal domain"/>
    <property type="match status" value="1"/>
</dbReference>
<dbReference type="Proteomes" id="UP000070498">
    <property type="component" value="Unassembled WGS sequence"/>
</dbReference>
<dbReference type="InterPro" id="IPR000120">
    <property type="entry name" value="Amidase"/>
</dbReference>
<dbReference type="Gene3D" id="3.90.1300.10">
    <property type="entry name" value="Amidase signature (AS) domain"/>
    <property type="match status" value="1"/>
</dbReference>
<dbReference type="STRING" id="2052828.ATO67_14125"/>